<dbReference type="GO" id="GO:0008662">
    <property type="term" value="F:1-phosphofructokinase activity"/>
    <property type="evidence" value="ECO:0007669"/>
    <property type="project" value="InterPro"/>
</dbReference>
<dbReference type="EMBL" id="CP020557">
    <property type="protein sequence ID" value="ARF69332.1"/>
    <property type="molecule type" value="Genomic_DNA"/>
</dbReference>
<comment type="similarity">
    <text evidence="1">Belongs to the carbohydrate kinase pfkB family.</text>
</comment>
<organism evidence="8 9">
    <name type="scientific">Paenibacillus larvae subsp. pulvifaciens</name>
    <dbReference type="NCBI Taxonomy" id="1477"/>
    <lineage>
        <taxon>Bacteria</taxon>
        <taxon>Bacillati</taxon>
        <taxon>Bacillota</taxon>
        <taxon>Bacilli</taxon>
        <taxon>Bacillales</taxon>
        <taxon>Paenibacillaceae</taxon>
        <taxon>Paenibacillus</taxon>
    </lineage>
</organism>
<evidence type="ECO:0000259" key="7">
    <source>
        <dbReference type="Pfam" id="PF00294"/>
    </source>
</evidence>
<dbReference type="UniPathway" id="UPA00704">
    <property type="reaction ID" value="UER00715"/>
</dbReference>
<comment type="pathway">
    <text evidence="6">Carbohydrate metabolism; D-tagatose 6-phosphate degradation; D-glyceraldehyde 3-phosphate and glycerone phosphate from D-tagatose 6-phosphate: step 1/2.</text>
</comment>
<evidence type="ECO:0000313" key="8">
    <source>
        <dbReference type="EMBL" id="ARF69332.1"/>
    </source>
</evidence>
<keyword evidence="4 8" id="KW-0418">Kinase</keyword>
<dbReference type="GO" id="GO:0005829">
    <property type="term" value="C:cytosol"/>
    <property type="evidence" value="ECO:0007669"/>
    <property type="project" value="TreeGrafter"/>
</dbReference>
<protein>
    <recommendedName>
        <fullName evidence="6">Tagatose-6-phosphate kinase</fullName>
        <ecNumber evidence="6">2.7.1.144</ecNumber>
    </recommendedName>
</protein>
<keyword evidence="2 6" id="KW-0808">Transferase</keyword>
<evidence type="ECO:0000256" key="2">
    <source>
        <dbReference type="ARBA" id="ARBA00022679"/>
    </source>
</evidence>
<sequence>MITTVTLNAAVDKTYQVPEFREGSLHRIPEMSMLAGGKGNNVARVTATLGEPVIATGFLAGHTGKLIEKLLEEDGIRHEYMFVPGESRTCITIVDPLNSRQTELLESGPVIQEEHLNKMKQKIRQLAVRSSFVIFSGSLPSGCSPSAYVDLIRTAKEEGARVILDTSGEALEQSLAGLPDLIKPNEHEVAKLAGRSISSEVDILTSITSLNQRGIRHVVVSLGGNGALAGIDGSLYRVHLPKINMVNAVGSGDSMVAGMAIALMKEYSPEEVLKLGCACGSANALHMQAGRVQADEVYELQANIKVERLN</sequence>
<dbReference type="Gene3D" id="3.40.1190.20">
    <property type="match status" value="1"/>
</dbReference>
<dbReference type="GO" id="GO:0005988">
    <property type="term" value="P:lactose metabolic process"/>
    <property type="evidence" value="ECO:0007669"/>
    <property type="project" value="UniProtKB-KW"/>
</dbReference>
<evidence type="ECO:0000256" key="1">
    <source>
        <dbReference type="ARBA" id="ARBA00005380"/>
    </source>
</evidence>
<accession>A0A1V0UW46</accession>
<dbReference type="PANTHER" id="PTHR46566">
    <property type="entry name" value="1-PHOSPHOFRUCTOKINASE-RELATED"/>
    <property type="match status" value="1"/>
</dbReference>
<dbReference type="NCBIfam" id="TIGR03828">
    <property type="entry name" value="pfkB"/>
    <property type="match status" value="1"/>
</dbReference>
<keyword evidence="5 6" id="KW-0067">ATP-binding</keyword>
<reference evidence="8 9" key="1">
    <citation type="submission" date="2017-03" db="EMBL/GenBank/DDBJ databases">
        <title>Paenibacillus larvae genome sequencing.</title>
        <authorList>
            <person name="Dingman D.W."/>
        </authorList>
    </citation>
    <scope>NUCLEOTIDE SEQUENCE [LARGE SCALE GENOMIC DNA]</scope>
    <source>
        <strain evidence="8 9">SAG 10367</strain>
    </source>
</reference>
<comment type="similarity">
    <text evidence="6">Belongs to the carbohydrate kinase PfkB family. LacC subfamily.</text>
</comment>
<dbReference type="PRINTS" id="PR00990">
    <property type="entry name" value="RIBOKINASE"/>
</dbReference>
<dbReference type="PIRSF" id="PIRSF000535">
    <property type="entry name" value="1PFK/6PFK/LacC"/>
    <property type="match status" value="1"/>
</dbReference>
<dbReference type="InterPro" id="IPR029056">
    <property type="entry name" value="Ribokinase-like"/>
</dbReference>
<dbReference type="CDD" id="cd01164">
    <property type="entry name" value="FruK_PfkB_like"/>
    <property type="match status" value="1"/>
</dbReference>
<keyword evidence="6" id="KW-0423">Lactose metabolism</keyword>
<dbReference type="GO" id="GO:2001059">
    <property type="term" value="P:D-tagatose 6-phosphate catabolic process"/>
    <property type="evidence" value="ECO:0007669"/>
    <property type="project" value="UniProtKB-UniPathway"/>
</dbReference>
<dbReference type="InterPro" id="IPR011611">
    <property type="entry name" value="PfkB_dom"/>
</dbReference>
<dbReference type="Pfam" id="PF00294">
    <property type="entry name" value="PfkB"/>
    <property type="match status" value="1"/>
</dbReference>
<evidence type="ECO:0000256" key="5">
    <source>
        <dbReference type="ARBA" id="ARBA00022840"/>
    </source>
</evidence>
<evidence type="ECO:0000256" key="3">
    <source>
        <dbReference type="ARBA" id="ARBA00022741"/>
    </source>
</evidence>
<feature type="domain" description="Carbohydrate kinase PfkB" evidence="7">
    <location>
        <begin position="8"/>
        <end position="290"/>
    </location>
</feature>
<dbReference type="NCBIfam" id="TIGR03168">
    <property type="entry name" value="1-PFK"/>
    <property type="match status" value="1"/>
</dbReference>
<proteinExistence type="inferred from homology"/>
<gene>
    <name evidence="8" type="ORF">B7C51_18215</name>
</gene>
<dbReference type="SUPFAM" id="SSF53613">
    <property type="entry name" value="Ribokinase-like"/>
    <property type="match status" value="1"/>
</dbReference>
<evidence type="ECO:0000313" key="9">
    <source>
        <dbReference type="Proteomes" id="UP000192727"/>
    </source>
</evidence>
<dbReference type="InterPro" id="IPR002139">
    <property type="entry name" value="Ribo/fructo_kinase"/>
</dbReference>
<dbReference type="InterPro" id="IPR017583">
    <property type="entry name" value="Tagatose/fructose_Pkinase"/>
</dbReference>
<dbReference type="RefSeq" id="WP_083041034.1">
    <property type="nucleotide sequence ID" value="NZ_CP020557.1"/>
</dbReference>
<dbReference type="EC" id="2.7.1.144" evidence="6"/>
<dbReference type="PANTHER" id="PTHR46566:SF2">
    <property type="entry name" value="ATP-DEPENDENT 6-PHOSPHOFRUCTOKINASE ISOZYME 2"/>
    <property type="match status" value="1"/>
</dbReference>
<dbReference type="FunFam" id="3.40.1190.20:FF:000001">
    <property type="entry name" value="Phosphofructokinase"/>
    <property type="match status" value="1"/>
</dbReference>
<dbReference type="GO" id="GO:0005524">
    <property type="term" value="F:ATP binding"/>
    <property type="evidence" value="ECO:0007669"/>
    <property type="project" value="UniProtKB-KW"/>
</dbReference>
<dbReference type="GO" id="GO:0044281">
    <property type="term" value="P:small molecule metabolic process"/>
    <property type="evidence" value="ECO:0007669"/>
    <property type="project" value="UniProtKB-ARBA"/>
</dbReference>
<evidence type="ECO:0000256" key="4">
    <source>
        <dbReference type="ARBA" id="ARBA00022777"/>
    </source>
</evidence>
<name>A0A1V0UW46_9BACL</name>
<evidence type="ECO:0000256" key="6">
    <source>
        <dbReference type="PIRNR" id="PIRNR000535"/>
    </source>
</evidence>
<dbReference type="Proteomes" id="UP000192727">
    <property type="component" value="Chromosome"/>
</dbReference>
<comment type="catalytic activity">
    <reaction evidence="6">
        <text>D-tagatofuranose 6-phosphate + ATP = D-tagatofuranose 1,6-bisphosphate + ADP + H(+)</text>
        <dbReference type="Rhea" id="RHEA:12420"/>
        <dbReference type="ChEBI" id="CHEBI:15378"/>
        <dbReference type="ChEBI" id="CHEBI:30616"/>
        <dbReference type="ChEBI" id="CHEBI:58694"/>
        <dbReference type="ChEBI" id="CHEBI:58695"/>
        <dbReference type="ChEBI" id="CHEBI:456216"/>
        <dbReference type="EC" id="2.7.1.144"/>
    </reaction>
</comment>
<dbReference type="GO" id="GO:0016052">
    <property type="term" value="P:carbohydrate catabolic process"/>
    <property type="evidence" value="ECO:0007669"/>
    <property type="project" value="UniProtKB-ARBA"/>
</dbReference>
<dbReference type="AlphaFoldDB" id="A0A1V0UW46"/>
<dbReference type="InterPro" id="IPR022463">
    <property type="entry name" value="1-PFruKinase"/>
</dbReference>
<keyword evidence="3 6" id="KW-0547">Nucleotide-binding</keyword>
<dbReference type="GO" id="GO:0009024">
    <property type="term" value="F:tagatose-6-phosphate kinase activity"/>
    <property type="evidence" value="ECO:0007669"/>
    <property type="project" value="UniProtKB-EC"/>
</dbReference>